<protein>
    <submittedName>
        <fullName evidence="1">DUF3231 family protein</fullName>
    </submittedName>
</protein>
<sequence>MSVTHEKLTSAELGKLWATYMGNTMSKYVLSYYLQHVEDEHIKIVLESALNLSDEFIQTIKGIFINENFPIPLGFTKKDVNLGAPKLFMDEFYLHYLKYACKAGMSIYGVAVPLMVRADIREFFTYCLTSTAKLMNQVNDVLTNKGFIQKPPYIPIPTKVDFVTKRSYLTGFLGNVRSLNALEIAHLYDIIQSNVTSHTLLIGFSQVAQKKPVREYLVRGRDITKKHIDACSQQLHKEDLPSQPLLDHLVTNSTDSPFSDKLMLQHKIDMFSMKIRSNGNALSVSGRHDIGTMYIRFLMNVGIYLEDGANLMIDQGWLEQPPEAADRDQLSSR</sequence>
<dbReference type="Proteomes" id="UP001589838">
    <property type="component" value="Unassembled WGS sequence"/>
</dbReference>
<dbReference type="InterPro" id="IPR012347">
    <property type="entry name" value="Ferritin-like"/>
</dbReference>
<evidence type="ECO:0000313" key="1">
    <source>
        <dbReference type="EMBL" id="MFC0470076.1"/>
    </source>
</evidence>
<dbReference type="RefSeq" id="WP_335961347.1">
    <property type="nucleotide sequence ID" value="NZ_JAXBLX010000016.1"/>
</dbReference>
<dbReference type="Gene3D" id="1.20.1260.10">
    <property type="match status" value="2"/>
</dbReference>
<evidence type="ECO:0000313" key="2">
    <source>
        <dbReference type="Proteomes" id="UP001589838"/>
    </source>
</evidence>
<name>A0ABV6K9U2_9BACI</name>
<dbReference type="Pfam" id="PF11553">
    <property type="entry name" value="DUF3231"/>
    <property type="match status" value="2"/>
</dbReference>
<organism evidence="1 2">
    <name type="scientific">Halalkalibacter kiskunsagensis</name>
    <dbReference type="NCBI Taxonomy" id="1548599"/>
    <lineage>
        <taxon>Bacteria</taxon>
        <taxon>Bacillati</taxon>
        <taxon>Bacillota</taxon>
        <taxon>Bacilli</taxon>
        <taxon>Bacillales</taxon>
        <taxon>Bacillaceae</taxon>
        <taxon>Halalkalibacter</taxon>
    </lineage>
</organism>
<reference evidence="1 2" key="1">
    <citation type="submission" date="2024-09" db="EMBL/GenBank/DDBJ databases">
        <authorList>
            <person name="Sun Q."/>
            <person name="Mori K."/>
        </authorList>
    </citation>
    <scope>NUCLEOTIDE SEQUENCE [LARGE SCALE GENOMIC DNA]</scope>
    <source>
        <strain evidence="1 2">NCAIM B.02610</strain>
    </source>
</reference>
<dbReference type="EMBL" id="JBHLUX010000017">
    <property type="protein sequence ID" value="MFC0470076.1"/>
    <property type="molecule type" value="Genomic_DNA"/>
</dbReference>
<keyword evidence="2" id="KW-1185">Reference proteome</keyword>
<gene>
    <name evidence="1" type="ORF">ACFFHM_05955</name>
</gene>
<dbReference type="InterPro" id="IPR021617">
    <property type="entry name" value="DUF3231"/>
</dbReference>
<comment type="caution">
    <text evidence="1">The sequence shown here is derived from an EMBL/GenBank/DDBJ whole genome shotgun (WGS) entry which is preliminary data.</text>
</comment>
<proteinExistence type="predicted"/>
<accession>A0ABV6K9U2</accession>